<sequence length="314" mass="33986">MSSTTNDSNSGKPTNPDKPKENSSTSQAQSSNLSDYIGLPKAQAVHSYVKSVYGWICGPTTAAASNQSPQSSSTANVTLAGGPTGIEYGKHRKLAVHPSQQKQQQNTKTFTAEPLSENLESSPESSNNTTIVPFSDLSSLPSDATLTKHSSTSTVTAKEKEEDSWSNLKDVQSENETMILSTKSNSDISKDLNNSSKEKPLSAPPKSVEEKPEDDIQFSFLNQLRALEDEKNKEFLLPDQVYFGDREKSGQVHKPNSQKMVPIPQNVPAAAAGALTLTPSIPPIPNVKQFLSNLIPDNKPSTTDNNNNQNNKKE</sequence>
<evidence type="ECO:0000313" key="1">
    <source>
        <dbReference type="Proteomes" id="UP000887579"/>
    </source>
</evidence>
<proteinExistence type="predicted"/>
<evidence type="ECO:0000313" key="2">
    <source>
        <dbReference type="WBParaSite" id="ES5_v2.g9526.t1"/>
    </source>
</evidence>
<dbReference type="Proteomes" id="UP000887579">
    <property type="component" value="Unplaced"/>
</dbReference>
<reference evidence="2" key="1">
    <citation type="submission" date="2022-11" db="UniProtKB">
        <authorList>
            <consortium name="WormBaseParasite"/>
        </authorList>
    </citation>
    <scope>IDENTIFICATION</scope>
</reference>
<protein>
    <submittedName>
        <fullName evidence="2">Uncharacterized protein</fullName>
    </submittedName>
</protein>
<accession>A0AC34GY81</accession>
<organism evidence="1 2">
    <name type="scientific">Panagrolaimus sp. ES5</name>
    <dbReference type="NCBI Taxonomy" id="591445"/>
    <lineage>
        <taxon>Eukaryota</taxon>
        <taxon>Metazoa</taxon>
        <taxon>Ecdysozoa</taxon>
        <taxon>Nematoda</taxon>
        <taxon>Chromadorea</taxon>
        <taxon>Rhabditida</taxon>
        <taxon>Tylenchina</taxon>
        <taxon>Panagrolaimomorpha</taxon>
        <taxon>Panagrolaimoidea</taxon>
        <taxon>Panagrolaimidae</taxon>
        <taxon>Panagrolaimus</taxon>
    </lineage>
</organism>
<name>A0AC34GY81_9BILA</name>
<dbReference type="WBParaSite" id="ES5_v2.g9526.t1">
    <property type="protein sequence ID" value="ES5_v2.g9526.t1"/>
    <property type="gene ID" value="ES5_v2.g9526"/>
</dbReference>